<dbReference type="Pfam" id="PF01582">
    <property type="entry name" value="TIR"/>
    <property type="match status" value="1"/>
</dbReference>
<accession>A0A8T1ZWA3</accession>
<keyword evidence="1" id="KW-0520">NAD</keyword>
<keyword evidence="3" id="KW-0675">Receptor</keyword>
<dbReference type="AlphaFoldDB" id="A0A8T1ZWA3"/>
<dbReference type="OrthoDB" id="1357022at2759"/>
<evidence type="ECO:0000256" key="1">
    <source>
        <dbReference type="ARBA" id="ARBA00023027"/>
    </source>
</evidence>
<dbReference type="GO" id="GO:0007165">
    <property type="term" value="P:signal transduction"/>
    <property type="evidence" value="ECO:0007669"/>
    <property type="project" value="InterPro"/>
</dbReference>
<reference evidence="3 4" key="1">
    <citation type="submission" date="2020-12" db="EMBL/GenBank/DDBJ databases">
        <title>Concerted genomic and epigenomic changes stabilize Arabidopsis allopolyploids.</title>
        <authorList>
            <person name="Chen Z."/>
        </authorList>
    </citation>
    <scope>NUCLEOTIDE SEQUENCE [LARGE SCALE GENOMIC DNA]</scope>
    <source>
        <strain evidence="3">As9502</strain>
        <tissue evidence="3">Leaf</tissue>
    </source>
</reference>
<dbReference type="SMART" id="SM00255">
    <property type="entry name" value="TIR"/>
    <property type="match status" value="1"/>
</dbReference>
<evidence type="ECO:0000313" key="3">
    <source>
        <dbReference type="EMBL" id="KAG7563736.1"/>
    </source>
</evidence>
<dbReference type="InterPro" id="IPR000157">
    <property type="entry name" value="TIR_dom"/>
</dbReference>
<dbReference type="InterPro" id="IPR002182">
    <property type="entry name" value="NB-ARC"/>
</dbReference>
<dbReference type="GO" id="GO:0043531">
    <property type="term" value="F:ADP binding"/>
    <property type="evidence" value="ECO:0007669"/>
    <property type="project" value="InterPro"/>
</dbReference>
<dbReference type="Pfam" id="PF00931">
    <property type="entry name" value="NB-ARC"/>
    <property type="match status" value="1"/>
</dbReference>
<organism evidence="3 4">
    <name type="scientific">Arabidopsis suecica</name>
    <name type="common">Swedish thale-cress</name>
    <name type="synonym">Cardaminopsis suecica</name>
    <dbReference type="NCBI Taxonomy" id="45249"/>
    <lineage>
        <taxon>Eukaryota</taxon>
        <taxon>Viridiplantae</taxon>
        <taxon>Streptophyta</taxon>
        <taxon>Embryophyta</taxon>
        <taxon>Tracheophyta</taxon>
        <taxon>Spermatophyta</taxon>
        <taxon>Magnoliopsida</taxon>
        <taxon>eudicotyledons</taxon>
        <taxon>Gunneridae</taxon>
        <taxon>Pentapetalae</taxon>
        <taxon>rosids</taxon>
        <taxon>malvids</taxon>
        <taxon>Brassicales</taxon>
        <taxon>Brassicaceae</taxon>
        <taxon>Camelineae</taxon>
        <taxon>Arabidopsis</taxon>
    </lineage>
</organism>
<dbReference type="Proteomes" id="UP000694251">
    <property type="component" value="Chromosome 10"/>
</dbReference>
<proteinExistence type="predicted"/>
<comment type="caution">
    <text evidence="3">The sequence shown here is derived from an EMBL/GenBank/DDBJ whole genome shotgun (WGS) entry which is preliminary data.</text>
</comment>
<evidence type="ECO:0000313" key="4">
    <source>
        <dbReference type="Proteomes" id="UP000694251"/>
    </source>
</evidence>
<name>A0A8T1ZWA3_ARASU</name>
<evidence type="ECO:0000259" key="2">
    <source>
        <dbReference type="PROSITE" id="PS50104"/>
    </source>
</evidence>
<dbReference type="PANTHER" id="PTHR11017:SF333">
    <property type="entry name" value="ADP-RIBOSYL CYCLASE_CYCLIC ADP-RIBOSE HYDROLASE-RELATED"/>
    <property type="match status" value="1"/>
</dbReference>
<gene>
    <name evidence="3" type="ORF">ISN44_As10g005130</name>
</gene>
<dbReference type="InterPro" id="IPR044974">
    <property type="entry name" value="Disease_R_plants"/>
</dbReference>
<protein>
    <submittedName>
        <fullName evidence="3">Toll/interleukin-1 receptor homology (TIR) domain</fullName>
    </submittedName>
</protein>
<keyword evidence="4" id="KW-1185">Reference proteome</keyword>
<sequence length="481" mass="55391">MDNDVIIRRNFKVNVQCQYILEPILSINTPYRILIFSPYTLMDSSFLLTIVVAAIGFLVLYGKFICHQDNKDIDISSSLSTLSSPPSSLSRNWIHDVFSSFRGEDVRKDFLSHIQKGFERKGIRQFNDYEIERGESISFQLIRAIRGSKIAVILFSRNYASSKWCLDELVEIMKCRRELGQIVIAIFYKVDPSDVRNQSGDFGRVFRKTCAGKTKEEIRRWRTALAEVATIAGYHSSNWDNEAAMIENIATDVSKKLTFSMRSIDFSDLVGMRAHMENMNQLLCLDLDEVMMLGIWGLPGIGKSTITKFLYNQLSNRFQVSVFVKNIKSLYTRPNAEFMSLLTYHNDSEVLNLQVERERLKLKKVLVVIDNLDGSVNLDDILKETQWFGPGSRVILTVQDRKLLKEYKINYSYRVSLPSDHEALQIFCMAAFGQKFPKDGFEDLARKVLNIAGKLPLRLKIMGSYFRGMTKEEWIENIDPF</sequence>
<feature type="domain" description="TIR" evidence="2">
    <location>
        <begin position="93"/>
        <end position="257"/>
    </location>
</feature>
<dbReference type="PROSITE" id="PS50104">
    <property type="entry name" value="TIR"/>
    <property type="match status" value="1"/>
</dbReference>
<dbReference type="PANTHER" id="PTHR11017">
    <property type="entry name" value="LEUCINE-RICH REPEAT-CONTAINING PROTEIN"/>
    <property type="match status" value="1"/>
</dbReference>
<dbReference type="FunFam" id="3.40.50.10140:FF:000007">
    <property type="entry name" value="Disease resistance protein (TIR-NBS-LRR class)"/>
    <property type="match status" value="1"/>
</dbReference>
<dbReference type="EMBL" id="JAEFBJ010000010">
    <property type="protein sequence ID" value="KAG7563736.1"/>
    <property type="molecule type" value="Genomic_DNA"/>
</dbReference>
<dbReference type="GO" id="GO:0006952">
    <property type="term" value="P:defense response"/>
    <property type="evidence" value="ECO:0007669"/>
    <property type="project" value="InterPro"/>
</dbReference>